<evidence type="ECO:0000313" key="2">
    <source>
        <dbReference type="EMBL" id="KAG9252554.1"/>
    </source>
</evidence>
<protein>
    <submittedName>
        <fullName evidence="2">Uncharacterized protein</fullName>
    </submittedName>
</protein>
<dbReference type="GO" id="GO:0005975">
    <property type="term" value="P:carbohydrate metabolic process"/>
    <property type="evidence" value="ECO:0007669"/>
    <property type="project" value="InterPro"/>
</dbReference>
<dbReference type="Proteomes" id="UP000887229">
    <property type="component" value="Unassembled WGS sequence"/>
</dbReference>
<sequence length="398" mass="44308">MEYKTQARQHPTLSPEMQATTTDANMPRDPHTPHVAPRLTDHDDPAIHAMEAVYGPLTTLMDHEVTTWTPPPGSGGHLGRYLWTDAFGVLNFITLAEELDSSKYLAFAMALVTSVHDTLGRTRDQSRRLDHATDKEPLKGGLRIGKAHETGDDGDGQYHHYLTMWMFALNRLSVATGDPRYNDLALQLAQAIHPRFFVHGVEATRMVYKISVDMETVLNPREGSLDAILGLGVFRLLQATAVTQGRQSGLLKQEIAEYEEILRRDGRVRPSSDLLDLGMGLWATSLFPGEEWAQAYREASLALAEKHLDPQSPLLQRDPSHRLAFREFGACLGILCDDVENAKLTDDVRSVLSFWEHHVAQGKGESVQPISKVMYAACRHPGAFKVSYLLGKKLPEGL</sequence>
<dbReference type="OrthoDB" id="302966at2759"/>
<name>A0A9P8CMB8_9HYPO</name>
<dbReference type="InterPro" id="IPR008928">
    <property type="entry name" value="6-hairpin_glycosidase_sf"/>
</dbReference>
<comment type="caution">
    <text evidence="2">The sequence shown here is derived from an EMBL/GenBank/DDBJ whole genome shotgun (WGS) entry which is preliminary data.</text>
</comment>
<proteinExistence type="predicted"/>
<accession>A0A9P8CMB8</accession>
<reference evidence="2" key="1">
    <citation type="journal article" date="2021" name="IMA Fungus">
        <title>Genomic characterization of three marine fungi, including Emericellopsis atlantica sp. nov. with signatures of a generalist lifestyle and marine biomass degradation.</title>
        <authorList>
            <person name="Hagestad O.C."/>
            <person name="Hou L."/>
            <person name="Andersen J.H."/>
            <person name="Hansen E.H."/>
            <person name="Altermark B."/>
            <person name="Li C."/>
            <person name="Kuhnert E."/>
            <person name="Cox R.J."/>
            <person name="Crous P.W."/>
            <person name="Spatafora J.W."/>
            <person name="Lail K."/>
            <person name="Amirebrahimi M."/>
            <person name="Lipzen A."/>
            <person name="Pangilinan J."/>
            <person name="Andreopoulos W."/>
            <person name="Hayes R.D."/>
            <person name="Ng V."/>
            <person name="Grigoriev I.V."/>
            <person name="Jackson S.A."/>
            <person name="Sutton T.D.S."/>
            <person name="Dobson A.D.W."/>
            <person name="Rama T."/>
        </authorList>
    </citation>
    <scope>NUCLEOTIDE SEQUENCE</scope>
    <source>
        <strain evidence="2">TS7</strain>
    </source>
</reference>
<evidence type="ECO:0000313" key="3">
    <source>
        <dbReference type="Proteomes" id="UP000887229"/>
    </source>
</evidence>
<dbReference type="GeneID" id="70297379"/>
<dbReference type="SUPFAM" id="SSF48208">
    <property type="entry name" value="Six-hairpin glycosidases"/>
    <property type="match status" value="1"/>
</dbReference>
<gene>
    <name evidence="2" type="ORF">F5Z01DRAFT_710588</name>
</gene>
<dbReference type="EMBL" id="MU251262">
    <property type="protein sequence ID" value="KAG9252554.1"/>
    <property type="molecule type" value="Genomic_DNA"/>
</dbReference>
<feature type="compositionally biased region" description="Polar residues" evidence="1">
    <location>
        <begin position="1"/>
        <end position="24"/>
    </location>
</feature>
<feature type="region of interest" description="Disordered" evidence="1">
    <location>
        <begin position="1"/>
        <end position="30"/>
    </location>
</feature>
<evidence type="ECO:0000256" key="1">
    <source>
        <dbReference type="SAM" id="MobiDB-lite"/>
    </source>
</evidence>
<keyword evidence="3" id="KW-1185">Reference proteome</keyword>
<dbReference type="RefSeq" id="XP_046116478.1">
    <property type="nucleotide sequence ID" value="XM_046266476.1"/>
</dbReference>
<organism evidence="2 3">
    <name type="scientific">Emericellopsis atlantica</name>
    <dbReference type="NCBI Taxonomy" id="2614577"/>
    <lineage>
        <taxon>Eukaryota</taxon>
        <taxon>Fungi</taxon>
        <taxon>Dikarya</taxon>
        <taxon>Ascomycota</taxon>
        <taxon>Pezizomycotina</taxon>
        <taxon>Sordariomycetes</taxon>
        <taxon>Hypocreomycetidae</taxon>
        <taxon>Hypocreales</taxon>
        <taxon>Bionectriaceae</taxon>
        <taxon>Emericellopsis</taxon>
    </lineage>
</organism>
<dbReference type="AlphaFoldDB" id="A0A9P8CMB8"/>